<accession>A0A9E7KDU1</accession>
<proteinExistence type="predicted"/>
<gene>
    <name evidence="1" type="ORF">MUK42_01645</name>
</gene>
<reference evidence="1" key="1">
    <citation type="submission" date="2022-05" db="EMBL/GenBank/DDBJ databases">
        <title>The Musa troglodytarum L. genome provides insights into the mechanism of non-climacteric behaviour and enrichment of carotenoids.</title>
        <authorList>
            <person name="Wang J."/>
        </authorList>
    </citation>
    <scope>NUCLEOTIDE SEQUENCE</scope>
    <source>
        <tissue evidence="1">Leaf</tissue>
    </source>
</reference>
<dbReference type="InterPro" id="IPR027949">
    <property type="entry name" value="Chloroplast_duf"/>
</dbReference>
<name>A0A9E7KDU1_9LILI</name>
<dbReference type="AlphaFoldDB" id="A0A9E7KDU1"/>
<evidence type="ECO:0000313" key="2">
    <source>
        <dbReference type="Proteomes" id="UP001055439"/>
    </source>
</evidence>
<dbReference type="EMBL" id="CP097509">
    <property type="protein sequence ID" value="URE14332.1"/>
    <property type="molecule type" value="Genomic_DNA"/>
</dbReference>
<dbReference type="PANTHER" id="PTHR33358:SF12">
    <property type="entry name" value="F-BOX PROTEIN WITH A DOMAIN PROTEIN"/>
    <property type="match status" value="1"/>
</dbReference>
<dbReference type="OrthoDB" id="765586at2759"/>
<keyword evidence="2" id="KW-1185">Reference proteome</keyword>
<dbReference type="Proteomes" id="UP001055439">
    <property type="component" value="Chromosome 7"/>
</dbReference>
<protein>
    <submittedName>
        <fullName evidence="1">F-box protein</fullName>
    </submittedName>
</protein>
<dbReference type="Pfam" id="PF14476">
    <property type="entry name" value="Chloroplast_duf"/>
    <property type="match status" value="2"/>
</dbReference>
<sequence length="701" mass="76719">MATLQAQNLFLSSSSSSPSGHRRVRASLHLPANLRTNGVSLPKLNLGGLSLRQDDTATSFTQPPRPTTASEDEHLVSKIHAILDAVVDRAEMHAIIGAQRNDWNHLFTNSINAISLTASLMAGISSIPVGEAAPHVLAFKLSSVILFTAATGMMLITSKIQPSQLAEEQRNATRLWEQLGRSIETTLALRAPTQRDIDEAMEKVLALDKAYPLPLLPGMLEKFPEIVEPTRWWPKIQPKPSPLEGRNAAVTGEVKRTPIDPKELLRDGGFVVPDANSFGHTFRDYNAESEWQKTVEDKYDLYSKSKVRIDVEKVKPYYLSVNEKGVSLPKLNLGGLSLRQDDTATSFTQPPRPTTASEDEHLVSKIHAILDAVADRAEMHAIIGAQRNDWNHLFTNSINAISLTASLMAGISSIPVGEAAPHMLAFKLSSVILFTAATGMMLITSKIQPSQLAEEQRNATRLWEQLGRSIETTLALRAPTQRDVDEAMEKVLALDKAYPLPLLPGMLEKFPEIVEPTRWWPKIQPKQSPQAGGNGWSHELEGEMRGILRVLKAKDEQQYTTLGKLLLNMNKTLAISGPLLAGLAAISSGLIGSPALGPMPAFLGVIGGVLATAVHTLEHGGQVGMVFELFRNCAGYYRRLQEEIASNLGETDVQKRENGELFEMKVALQLGRSLSDLKGLASYASPLCEDEDIKEFAGKLF</sequence>
<dbReference type="PANTHER" id="PTHR33358">
    <property type="entry name" value="F-BOX PROTEIN WITH A DOMAIN PROTEIN"/>
    <property type="match status" value="1"/>
</dbReference>
<organism evidence="1 2">
    <name type="scientific">Musa troglodytarum</name>
    <name type="common">fe'i banana</name>
    <dbReference type="NCBI Taxonomy" id="320322"/>
    <lineage>
        <taxon>Eukaryota</taxon>
        <taxon>Viridiplantae</taxon>
        <taxon>Streptophyta</taxon>
        <taxon>Embryophyta</taxon>
        <taxon>Tracheophyta</taxon>
        <taxon>Spermatophyta</taxon>
        <taxon>Magnoliopsida</taxon>
        <taxon>Liliopsida</taxon>
        <taxon>Zingiberales</taxon>
        <taxon>Musaceae</taxon>
        <taxon>Musa</taxon>
    </lineage>
</organism>
<evidence type="ECO:0000313" key="1">
    <source>
        <dbReference type="EMBL" id="URE14332.1"/>
    </source>
</evidence>